<keyword evidence="2" id="KW-1185">Reference proteome</keyword>
<gene>
    <name evidence="1" type="ORF">SAMN05443551_0705</name>
</gene>
<dbReference type="PANTHER" id="PTHR43611:SF3">
    <property type="entry name" value="FLAVIN MONONUCLEOTIDE HYDROLASE 1, CHLOROPLATIC"/>
    <property type="match status" value="1"/>
</dbReference>
<dbReference type="AlphaFoldDB" id="A0A1M5MYE9"/>
<dbReference type="Gene3D" id="3.40.50.1000">
    <property type="entry name" value="HAD superfamily/HAD-like"/>
    <property type="match status" value="1"/>
</dbReference>
<dbReference type="PANTHER" id="PTHR43611">
    <property type="entry name" value="ALPHA-D-GLUCOSE 1-PHOSPHATE PHOSPHATASE"/>
    <property type="match status" value="1"/>
</dbReference>
<dbReference type="Pfam" id="PF00702">
    <property type="entry name" value="Hydrolase"/>
    <property type="match status" value="1"/>
</dbReference>
<protein>
    <submittedName>
        <fullName evidence="1">Putative hydrolase of the HAD superfamily</fullName>
    </submittedName>
</protein>
<dbReference type="NCBIfam" id="TIGR01509">
    <property type="entry name" value="HAD-SF-IA-v3"/>
    <property type="match status" value="1"/>
</dbReference>
<dbReference type="STRING" id="996342.SAMN05443551_0705"/>
<name>A0A1M5MYE9_9RHOB</name>
<dbReference type="Proteomes" id="UP000184221">
    <property type="component" value="Unassembled WGS sequence"/>
</dbReference>
<dbReference type="GO" id="GO:0016787">
    <property type="term" value="F:hydrolase activity"/>
    <property type="evidence" value="ECO:0007669"/>
    <property type="project" value="UniProtKB-KW"/>
</dbReference>
<keyword evidence="1" id="KW-0378">Hydrolase</keyword>
<dbReference type="SFLD" id="SFLDS00003">
    <property type="entry name" value="Haloacid_Dehalogenase"/>
    <property type="match status" value="1"/>
</dbReference>
<dbReference type="InterPro" id="IPR006439">
    <property type="entry name" value="HAD-SF_hydro_IA"/>
</dbReference>
<organism evidence="1 2">
    <name type="scientific">Marivita hallyeonensis</name>
    <dbReference type="NCBI Taxonomy" id="996342"/>
    <lineage>
        <taxon>Bacteria</taxon>
        <taxon>Pseudomonadati</taxon>
        <taxon>Pseudomonadota</taxon>
        <taxon>Alphaproteobacteria</taxon>
        <taxon>Rhodobacterales</taxon>
        <taxon>Roseobacteraceae</taxon>
        <taxon>Marivita</taxon>
    </lineage>
</organism>
<evidence type="ECO:0000313" key="2">
    <source>
        <dbReference type="Proteomes" id="UP000184221"/>
    </source>
</evidence>
<accession>A0A1M5MYE9</accession>
<reference evidence="1 2" key="1">
    <citation type="submission" date="2016-11" db="EMBL/GenBank/DDBJ databases">
        <authorList>
            <person name="Jaros S."/>
            <person name="Januszkiewicz K."/>
            <person name="Wedrychowicz H."/>
        </authorList>
    </citation>
    <scope>NUCLEOTIDE SEQUENCE [LARGE SCALE GENOMIC DNA]</scope>
    <source>
        <strain evidence="1 2">DSM 29431</strain>
    </source>
</reference>
<proteinExistence type="predicted"/>
<evidence type="ECO:0000313" key="1">
    <source>
        <dbReference type="EMBL" id="SHG82366.1"/>
    </source>
</evidence>
<dbReference type="SUPFAM" id="SSF56784">
    <property type="entry name" value="HAD-like"/>
    <property type="match status" value="1"/>
</dbReference>
<dbReference type="InterPro" id="IPR023214">
    <property type="entry name" value="HAD_sf"/>
</dbReference>
<dbReference type="SFLD" id="SFLDG01129">
    <property type="entry name" value="C1.5:_HAD__Beta-PGM__Phosphata"/>
    <property type="match status" value="1"/>
</dbReference>
<dbReference type="EMBL" id="FQXC01000001">
    <property type="protein sequence ID" value="SHG82366.1"/>
    <property type="molecule type" value="Genomic_DNA"/>
</dbReference>
<sequence length="204" mass="23308">MTVNCLMLDVDGVLVDGRPKDGLRWDHDLQKHMKIPTDVLVEEFFEAEWNDIVVGKKALLPTLAGVLRRIAPTVEANDLVAYWFKMDSRVVEPVLSDIRAARRGGISVYLATNQEHMRAAYLMEVMRLSEDVDGIVYSAQARSKKPQPEFFRFAENAVGRRPHELLLVDDTMPNVSAAQSEGWNAVHWDRTEELRTILQRHIKN</sequence>
<dbReference type="InterPro" id="IPR036412">
    <property type="entry name" value="HAD-like_sf"/>
</dbReference>